<evidence type="ECO:0008006" key="5">
    <source>
        <dbReference type="Google" id="ProtNLM"/>
    </source>
</evidence>
<keyword evidence="1" id="KW-0175">Coiled coil</keyword>
<protein>
    <recommendedName>
        <fullName evidence="5">Protein kinase domain-containing protein</fullName>
    </recommendedName>
</protein>
<feature type="compositionally biased region" description="Polar residues" evidence="2">
    <location>
        <begin position="79"/>
        <end position="89"/>
    </location>
</feature>
<feature type="region of interest" description="Disordered" evidence="2">
    <location>
        <begin position="62"/>
        <end position="158"/>
    </location>
</feature>
<evidence type="ECO:0000313" key="3">
    <source>
        <dbReference type="EMBL" id="CAL1531309.1"/>
    </source>
</evidence>
<feature type="compositionally biased region" description="Basic and acidic residues" evidence="2">
    <location>
        <begin position="62"/>
        <end position="78"/>
    </location>
</feature>
<dbReference type="InterPro" id="IPR011009">
    <property type="entry name" value="Kinase-like_dom_sf"/>
</dbReference>
<feature type="non-terminal residue" evidence="3">
    <location>
        <position position="267"/>
    </location>
</feature>
<dbReference type="SUPFAM" id="SSF56112">
    <property type="entry name" value="Protein kinase-like (PK-like)"/>
    <property type="match status" value="1"/>
</dbReference>
<evidence type="ECO:0000256" key="1">
    <source>
        <dbReference type="SAM" id="Coils"/>
    </source>
</evidence>
<reference evidence="3 4" key="1">
    <citation type="submission" date="2024-04" db="EMBL/GenBank/DDBJ databases">
        <authorList>
            <consortium name="Genoscope - CEA"/>
            <person name="William W."/>
        </authorList>
    </citation>
    <scope>NUCLEOTIDE SEQUENCE [LARGE SCALE GENOMIC DNA]</scope>
</reference>
<comment type="caution">
    <text evidence="3">The sequence shown here is derived from an EMBL/GenBank/DDBJ whole genome shotgun (WGS) entry which is preliminary data.</text>
</comment>
<feature type="compositionally biased region" description="Polar residues" evidence="2">
    <location>
        <begin position="103"/>
        <end position="127"/>
    </location>
</feature>
<feature type="coiled-coil region" evidence="1">
    <location>
        <begin position="25"/>
        <end position="62"/>
    </location>
</feature>
<accession>A0AAV2HFS4</accession>
<dbReference type="Proteomes" id="UP001497497">
    <property type="component" value="Unassembled WGS sequence"/>
</dbReference>
<feature type="compositionally biased region" description="Basic and acidic residues" evidence="2">
    <location>
        <begin position="135"/>
        <end position="147"/>
    </location>
</feature>
<dbReference type="EMBL" id="CAXITT010000085">
    <property type="protein sequence ID" value="CAL1531309.1"/>
    <property type="molecule type" value="Genomic_DNA"/>
</dbReference>
<gene>
    <name evidence="3" type="ORF">GSLYS_00005404001</name>
</gene>
<dbReference type="Gene3D" id="3.30.200.20">
    <property type="entry name" value="Phosphorylase Kinase, domain 1"/>
    <property type="match status" value="1"/>
</dbReference>
<dbReference type="AlphaFoldDB" id="A0AAV2HFS4"/>
<organism evidence="3 4">
    <name type="scientific">Lymnaea stagnalis</name>
    <name type="common">Great pond snail</name>
    <name type="synonym">Helix stagnalis</name>
    <dbReference type="NCBI Taxonomy" id="6523"/>
    <lineage>
        <taxon>Eukaryota</taxon>
        <taxon>Metazoa</taxon>
        <taxon>Spiralia</taxon>
        <taxon>Lophotrochozoa</taxon>
        <taxon>Mollusca</taxon>
        <taxon>Gastropoda</taxon>
        <taxon>Heterobranchia</taxon>
        <taxon>Euthyneura</taxon>
        <taxon>Panpulmonata</taxon>
        <taxon>Hygrophila</taxon>
        <taxon>Lymnaeoidea</taxon>
        <taxon>Lymnaeidae</taxon>
        <taxon>Lymnaea</taxon>
    </lineage>
</organism>
<evidence type="ECO:0000256" key="2">
    <source>
        <dbReference type="SAM" id="MobiDB-lite"/>
    </source>
</evidence>
<keyword evidence="4" id="KW-1185">Reference proteome</keyword>
<name>A0AAV2HFS4_LYMST</name>
<evidence type="ECO:0000313" key="4">
    <source>
        <dbReference type="Proteomes" id="UP001497497"/>
    </source>
</evidence>
<proteinExistence type="predicted"/>
<sequence length="267" mass="30715">MIWQLANDVEAFLHQHNKPPPQSFYDQMIINNKQMQEKNKEQERLREEMKRKEMEQEVIRRQEVLKSETRKRKEDYKNAESNLPSSNISKLAAPFSPLVSPIAPTQQHPTARSVSPATPNRFGTPSRQVPIPTLPRERRTSTPKRIEDEDSGTSPSCKEHAAGITQLTFLHNKIERKIQRGKCLGNSSGSTMYAGMDMASGELVAVGEWIMKWRHVSKKSNTYDKEEDPEGAVHLKQVLSIEQELLALLRLNHPNLIHYLGWKHEHQ</sequence>